<dbReference type="GO" id="GO:0003677">
    <property type="term" value="F:DNA binding"/>
    <property type="evidence" value="ECO:0007669"/>
    <property type="project" value="UniProtKB-UniRule"/>
</dbReference>
<reference evidence="5" key="1">
    <citation type="submission" date="2016-10" db="EMBL/GenBank/DDBJ databases">
        <authorList>
            <person name="Varghese N."/>
            <person name="Submissions S."/>
        </authorList>
    </citation>
    <scope>NUCLEOTIDE SEQUENCE [LARGE SCALE GENOMIC DNA]</scope>
    <source>
        <strain evidence="5">NLAE-zl-G277</strain>
    </source>
</reference>
<evidence type="ECO:0000313" key="5">
    <source>
        <dbReference type="Proteomes" id="UP000198508"/>
    </source>
</evidence>
<keyword evidence="5" id="KW-1185">Reference proteome</keyword>
<organism evidence="4 5">
    <name type="scientific">Enterocloster lavalensis</name>
    <dbReference type="NCBI Taxonomy" id="460384"/>
    <lineage>
        <taxon>Bacteria</taxon>
        <taxon>Bacillati</taxon>
        <taxon>Bacillota</taxon>
        <taxon>Clostridia</taxon>
        <taxon>Lachnospirales</taxon>
        <taxon>Lachnospiraceae</taxon>
        <taxon>Enterocloster</taxon>
    </lineage>
</organism>
<dbReference type="Gene3D" id="1.10.357.10">
    <property type="entry name" value="Tetracycline Repressor, domain 2"/>
    <property type="match status" value="1"/>
</dbReference>
<dbReference type="PROSITE" id="PS50977">
    <property type="entry name" value="HTH_TETR_2"/>
    <property type="match status" value="1"/>
</dbReference>
<dbReference type="Pfam" id="PF00440">
    <property type="entry name" value="TetR_N"/>
    <property type="match status" value="1"/>
</dbReference>
<feature type="domain" description="HTH tetR-type" evidence="3">
    <location>
        <begin position="11"/>
        <end position="71"/>
    </location>
</feature>
<proteinExistence type="predicted"/>
<gene>
    <name evidence="4" type="ORF">SAMN05216313_13068</name>
</gene>
<dbReference type="RefSeq" id="WP_166434455.1">
    <property type="nucleotide sequence ID" value="NZ_DAINWJ010000234.1"/>
</dbReference>
<evidence type="ECO:0000259" key="3">
    <source>
        <dbReference type="PROSITE" id="PS50977"/>
    </source>
</evidence>
<dbReference type="EMBL" id="FOIM01000030">
    <property type="protein sequence ID" value="SEU10032.1"/>
    <property type="molecule type" value="Genomic_DNA"/>
</dbReference>
<dbReference type="AlphaFoldDB" id="A0A1I0JIB0"/>
<evidence type="ECO:0000256" key="1">
    <source>
        <dbReference type="ARBA" id="ARBA00023125"/>
    </source>
</evidence>
<sequence>MPTQKFLNLSSCKQKMILEAMRDAFLSGPYIEITVSGLIRRAGISRASFYTYFDGKNDMFSCMLRTMEREVEEMLLDSFRSQKGVFNDSMERLFRLLTENDVGRMYSQVGRHILEDEGCRPAFVQVEQEYYRAGKWKSRGRACFEVLDRALYPRLDEDGLACVLDMGMSILYKAVLLYFDQCSGLLKLEKAVEKQLGILEQGIRA</sequence>
<dbReference type="STRING" id="460384.SAMN05216313_13068"/>
<dbReference type="InterPro" id="IPR001647">
    <property type="entry name" value="HTH_TetR"/>
</dbReference>
<name>A0A1I0JIB0_9FIRM</name>
<dbReference type="Proteomes" id="UP000198508">
    <property type="component" value="Unassembled WGS sequence"/>
</dbReference>
<dbReference type="SUPFAM" id="SSF46689">
    <property type="entry name" value="Homeodomain-like"/>
    <property type="match status" value="1"/>
</dbReference>
<evidence type="ECO:0000313" key="4">
    <source>
        <dbReference type="EMBL" id="SEU10032.1"/>
    </source>
</evidence>
<dbReference type="GeneID" id="93277666"/>
<dbReference type="InterPro" id="IPR009057">
    <property type="entry name" value="Homeodomain-like_sf"/>
</dbReference>
<evidence type="ECO:0000256" key="2">
    <source>
        <dbReference type="PROSITE-ProRule" id="PRU00335"/>
    </source>
</evidence>
<protein>
    <submittedName>
        <fullName evidence="4">Transcriptional regulator, TetR family</fullName>
    </submittedName>
</protein>
<accession>A0A1I0JIB0</accession>
<keyword evidence="1 2" id="KW-0238">DNA-binding</keyword>
<feature type="DNA-binding region" description="H-T-H motif" evidence="2">
    <location>
        <begin position="34"/>
        <end position="53"/>
    </location>
</feature>